<dbReference type="InterPro" id="IPR013087">
    <property type="entry name" value="Znf_C2H2_type"/>
</dbReference>
<keyword evidence="4 10" id="KW-0863">Zinc-finger</keyword>
<dbReference type="PROSITE" id="PS00028">
    <property type="entry name" value="ZINC_FINGER_C2H2_1"/>
    <property type="match status" value="2"/>
</dbReference>
<evidence type="ECO:0000256" key="11">
    <source>
        <dbReference type="SAM" id="MobiDB-lite"/>
    </source>
</evidence>
<feature type="compositionally biased region" description="Basic and acidic residues" evidence="11">
    <location>
        <begin position="433"/>
        <end position="443"/>
    </location>
</feature>
<dbReference type="Gene3D" id="3.30.160.60">
    <property type="entry name" value="Classic Zinc Finger"/>
    <property type="match status" value="4"/>
</dbReference>
<dbReference type="Gene3D" id="3.30.710.10">
    <property type="entry name" value="Potassium Channel Kv1.1, Chain A"/>
    <property type="match status" value="1"/>
</dbReference>
<feature type="compositionally biased region" description="Basic and acidic residues" evidence="11">
    <location>
        <begin position="711"/>
        <end position="734"/>
    </location>
</feature>
<dbReference type="OrthoDB" id="3437960at2759"/>
<keyword evidence="3" id="KW-0677">Repeat</keyword>
<feature type="region of interest" description="Disordered" evidence="11">
    <location>
        <begin position="914"/>
        <end position="992"/>
    </location>
</feature>
<dbReference type="Proteomes" id="UP000838412">
    <property type="component" value="Chromosome 3"/>
</dbReference>
<keyword evidence="8" id="KW-0804">Transcription</keyword>
<keyword evidence="7" id="KW-0238">DNA-binding</keyword>
<feature type="domain" description="C2H2-type" evidence="13">
    <location>
        <begin position="391"/>
        <end position="421"/>
    </location>
</feature>
<evidence type="ECO:0000259" key="12">
    <source>
        <dbReference type="PROSITE" id="PS50097"/>
    </source>
</evidence>
<dbReference type="Pfam" id="PF00651">
    <property type="entry name" value="BTB"/>
    <property type="match status" value="1"/>
</dbReference>
<evidence type="ECO:0000313" key="15">
    <source>
        <dbReference type="Proteomes" id="UP000838412"/>
    </source>
</evidence>
<dbReference type="PROSITE" id="PS50157">
    <property type="entry name" value="ZINC_FINGER_C2H2_2"/>
    <property type="match status" value="3"/>
</dbReference>
<evidence type="ECO:0000256" key="3">
    <source>
        <dbReference type="ARBA" id="ARBA00022737"/>
    </source>
</evidence>
<dbReference type="GO" id="GO:0005634">
    <property type="term" value="C:nucleus"/>
    <property type="evidence" value="ECO:0007669"/>
    <property type="project" value="UniProtKB-SubCell"/>
</dbReference>
<dbReference type="Pfam" id="PF00096">
    <property type="entry name" value="zf-C2H2"/>
    <property type="match status" value="2"/>
</dbReference>
<dbReference type="GO" id="GO:0008270">
    <property type="term" value="F:zinc ion binding"/>
    <property type="evidence" value="ECO:0007669"/>
    <property type="project" value="UniProtKB-KW"/>
</dbReference>
<protein>
    <submittedName>
        <fullName evidence="14">ZBTB8A protein</fullName>
    </submittedName>
</protein>
<evidence type="ECO:0000256" key="6">
    <source>
        <dbReference type="ARBA" id="ARBA00023015"/>
    </source>
</evidence>
<evidence type="ECO:0000256" key="8">
    <source>
        <dbReference type="ARBA" id="ARBA00023163"/>
    </source>
</evidence>
<reference evidence="14" key="1">
    <citation type="submission" date="2022-01" db="EMBL/GenBank/DDBJ databases">
        <authorList>
            <person name="Braso-Vives M."/>
        </authorList>
    </citation>
    <scope>NUCLEOTIDE SEQUENCE</scope>
</reference>
<keyword evidence="15" id="KW-1185">Reference proteome</keyword>
<evidence type="ECO:0000256" key="2">
    <source>
        <dbReference type="ARBA" id="ARBA00022723"/>
    </source>
</evidence>
<feature type="compositionally biased region" description="Polar residues" evidence="11">
    <location>
        <begin position="228"/>
        <end position="243"/>
    </location>
</feature>
<dbReference type="PROSITE" id="PS50097">
    <property type="entry name" value="BTB"/>
    <property type="match status" value="1"/>
</dbReference>
<keyword evidence="2" id="KW-0479">Metal-binding</keyword>
<name>A0A8K0EP63_BRALA</name>
<dbReference type="AlphaFoldDB" id="A0A8K0EP63"/>
<feature type="compositionally biased region" description="Basic and acidic residues" evidence="11">
    <location>
        <begin position="972"/>
        <end position="992"/>
    </location>
</feature>
<feature type="region of interest" description="Disordered" evidence="11">
    <location>
        <begin position="670"/>
        <end position="740"/>
    </location>
</feature>
<feature type="region of interest" description="Disordered" evidence="11">
    <location>
        <begin position="754"/>
        <end position="825"/>
    </location>
</feature>
<evidence type="ECO:0000313" key="14">
    <source>
        <dbReference type="EMBL" id="CAH1256370.1"/>
    </source>
</evidence>
<feature type="domain" description="C2H2-type" evidence="13">
    <location>
        <begin position="363"/>
        <end position="390"/>
    </location>
</feature>
<dbReference type="FunFam" id="3.30.160.60:FF:002343">
    <property type="entry name" value="Zinc finger protein 33A"/>
    <property type="match status" value="1"/>
</dbReference>
<feature type="region of interest" description="Disordered" evidence="11">
    <location>
        <begin position="196"/>
        <end position="307"/>
    </location>
</feature>
<feature type="region of interest" description="Disordered" evidence="11">
    <location>
        <begin position="495"/>
        <end position="527"/>
    </location>
</feature>
<accession>A0A8K0EP63</accession>
<dbReference type="SUPFAM" id="SSF54695">
    <property type="entry name" value="POZ domain"/>
    <property type="match status" value="1"/>
</dbReference>
<keyword evidence="6" id="KW-0805">Transcription regulation</keyword>
<feature type="region of interest" description="Disordered" evidence="11">
    <location>
        <begin position="433"/>
        <end position="464"/>
    </location>
</feature>
<feature type="compositionally biased region" description="Basic and acidic residues" evidence="11">
    <location>
        <begin position="766"/>
        <end position="788"/>
    </location>
</feature>
<evidence type="ECO:0000256" key="10">
    <source>
        <dbReference type="PROSITE-ProRule" id="PRU00042"/>
    </source>
</evidence>
<dbReference type="SMART" id="SM00355">
    <property type="entry name" value="ZnF_C2H2"/>
    <property type="match status" value="4"/>
</dbReference>
<evidence type="ECO:0000256" key="7">
    <source>
        <dbReference type="ARBA" id="ARBA00023125"/>
    </source>
</evidence>
<keyword evidence="5" id="KW-0862">Zinc</keyword>
<evidence type="ECO:0000256" key="1">
    <source>
        <dbReference type="ARBA" id="ARBA00004123"/>
    </source>
</evidence>
<dbReference type="PANTHER" id="PTHR46105:SF5">
    <property type="entry name" value="ZINC FINGER AND BTB DOMAIN-CONTAINING PROTEIN 44 ISOFORM X1"/>
    <property type="match status" value="1"/>
</dbReference>
<feature type="domain" description="C2H2-type" evidence="13">
    <location>
        <begin position="609"/>
        <end position="636"/>
    </location>
</feature>
<evidence type="ECO:0000256" key="4">
    <source>
        <dbReference type="ARBA" id="ARBA00022771"/>
    </source>
</evidence>
<dbReference type="GO" id="GO:0000981">
    <property type="term" value="F:DNA-binding transcription factor activity, RNA polymerase II-specific"/>
    <property type="evidence" value="ECO:0007669"/>
    <property type="project" value="TreeGrafter"/>
</dbReference>
<organism evidence="14 15">
    <name type="scientific">Branchiostoma lanceolatum</name>
    <name type="common">Common lancelet</name>
    <name type="synonym">Amphioxus lanceolatum</name>
    <dbReference type="NCBI Taxonomy" id="7740"/>
    <lineage>
        <taxon>Eukaryota</taxon>
        <taxon>Metazoa</taxon>
        <taxon>Chordata</taxon>
        <taxon>Cephalochordata</taxon>
        <taxon>Leptocardii</taxon>
        <taxon>Amphioxiformes</taxon>
        <taxon>Branchiostomatidae</taxon>
        <taxon>Branchiostoma</taxon>
    </lineage>
</organism>
<dbReference type="EMBL" id="OV696688">
    <property type="protein sequence ID" value="CAH1256370.1"/>
    <property type="molecule type" value="Genomic_DNA"/>
</dbReference>
<proteinExistence type="predicted"/>
<dbReference type="InterPro" id="IPR000210">
    <property type="entry name" value="BTB/POZ_dom"/>
</dbReference>
<feature type="domain" description="BTB" evidence="12">
    <location>
        <begin position="98"/>
        <end position="166"/>
    </location>
</feature>
<dbReference type="SMART" id="SM00225">
    <property type="entry name" value="BTB"/>
    <property type="match status" value="1"/>
</dbReference>
<dbReference type="InterPro" id="IPR050457">
    <property type="entry name" value="ZnFinger_BTB_dom_contain"/>
</dbReference>
<dbReference type="InterPro" id="IPR011333">
    <property type="entry name" value="SKP1/BTB/POZ_sf"/>
</dbReference>
<dbReference type="PANTHER" id="PTHR46105">
    <property type="entry name" value="AGAP004733-PA"/>
    <property type="match status" value="1"/>
</dbReference>
<sequence>MPVTPDLCNLHVRQLQQLFSCRAADGAAARGRLLSAKITDFTSGFTGKTFNVGAETEVERWSKMAALLPPSPNSYKSLVYQRTLLDRLNFLRNLGLFCDVTLEVEGKLFRCHQVILAASSTFFQTLFTQQQASIKQATPIDLPVVKATAFCQLLDFVYTSELSLTVQNAIDLLSAASLLQMGPLVEAVSHYLKTHVGDEPDKPLPPSSSASGPGHLLPSPPIPVSSSTHLNQHLHTPVGSSTHMDPHLHTPPTSREPSAFVLHDSGQYVQQDSRGHQTSTSTPSPTPPHAVGHFSPRANLRLSPNADKGRAPLDYGPPLVMPPMPTHQPGFRYGVRSLDGKGGVFPVPIEVGNPYNRRHEQRFECHICYMKFTRSETLRDHMNIHTGEKPYSCKFCHKKFRHQRNLRTHERDCKDNKGSKWRRKYTETVKDALERIRSEKTPEQEGSEVTGESGKVTGQDSAVDLEGDVCLDTSDEVQRSNDEDGTLTVQDHVQRHEEFRGQDDEPVDLQEDRRSTPDSLGGEHNLEIDETSPDITMASGDGSPDVSMETGDQNPDVAMTTGDHVSDVCLSGADDAGLPADQLEYMQRLQSLNQHGTPANRIRKHEARYSCPICLQTFTRSHNLKNHMLIHSDAKPFTCPRCSGEFRYKRNLKAHSSVCKGVISVQNTAHPARSMSGSEPDLDAPSDGASFSGLRDLLTSDDPEDQVEGSGEAKEQDVVFSPSHEEYHSPEDNSKAPSCTYIRGQDGRIIAVKQESPASPPNGRSEPSEHGSRDEHVWGENSAEERPGSNEGSVEQVVKTPGGETSAVGGARKRKAGVQHRWDSKHPSVARLPEQLQSYVMEMMAGGEEGRGAQSSDPAGQLEQGALSQNENQIIKDFWAEVNRGLFPDDHFSGLGHLGAKGAEVTADQWQGSRTRGHRQHLEIQTSPSIDPLRDGGSPLLESDSSVVQDWAGDKSAGWKRQNGTRLGRSKVRGEQETFDPKKVKVEMQDNV</sequence>
<evidence type="ECO:0000259" key="13">
    <source>
        <dbReference type="PROSITE" id="PS50157"/>
    </source>
</evidence>
<evidence type="ECO:0000256" key="5">
    <source>
        <dbReference type="ARBA" id="ARBA00022833"/>
    </source>
</evidence>
<dbReference type="SUPFAM" id="SSF57667">
    <property type="entry name" value="beta-beta-alpha zinc fingers"/>
    <property type="match status" value="2"/>
</dbReference>
<comment type="subcellular location">
    <subcellularLocation>
        <location evidence="1">Nucleus</location>
    </subcellularLocation>
</comment>
<feature type="compositionally biased region" description="Low complexity" evidence="11">
    <location>
        <begin position="207"/>
        <end position="217"/>
    </location>
</feature>
<dbReference type="GO" id="GO:0000978">
    <property type="term" value="F:RNA polymerase II cis-regulatory region sequence-specific DNA binding"/>
    <property type="evidence" value="ECO:0007669"/>
    <property type="project" value="TreeGrafter"/>
</dbReference>
<dbReference type="InterPro" id="IPR036236">
    <property type="entry name" value="Znf_C2H2_sf"/>
</dbReference>
<gene>
    <name evidence="14" type="primary">ZBTB8A</name>
    <name evidence="14" type="ORF">BLAG_LOCUS14745</name>
</gene>
<evidence type="ECO:0000256" key="9">
    <source>
        <dbReference type="ARBA" id="ARBA00023242"/>
    </source>
</evidence>
<keyword evidence="9" id="KW-0539">Nucleus</keyword>